<comment type="caution">
    <text evidence="1">The sequence shown here is derived from an EMBL/GenBank/DDBJ whole genome shotgun (WGS) entry which is preliminary data.</text>
</comment>
<reference evidence="1 2" key="1">
    <citation type="submission" date="2015-01" db="EMBL/GenBank/DDBJ databases">
        <title>Evolution of Trichinella species and genotypes.</title>
        <authorList>
            <person name="Korhonen P.K."/>
            <person name="Edoardo P."/>
            <person name="Giuseppe L.R."/>
            <person name="Gasser R.B."/>
        </authorList>
    </citation>
    <scope>NUCLEOTIDE SEQUENCE [LARGE SCALE GENOMIC DNA]</scope>
    <source>
        <strain evidence="1">ISS37</strain>
    </source>
</reference>
<dbReference type="Proteomes" id="UP000054630">
    <property type="component" value="Unassembled WGS sequence"/>
</dbReference>
<evidence type="ECO:0000313" key="2">
    <source>
        <dbReference type="Proteomes" id="UP000054630"/>
    </source>
</evidence>
<dbReference type="AlphaFoldDB" id="A0A0V0SBP8"/>
<dbReference type="OrthoDB" id="5933098at2759"/>
<keyword evidence="2" id="KW-1185">Reference proteome</keyword>
<accession>A0A0V0SBP8</accession>
<evidence type="ECO:0000313" key="1">
    <source>
        <dbReference type="EMBL" id="KRX24140.1"/>
    </source>
</evidence>
<dbReference type="EMBL" id="JYDL01000019">
    <property type="protein sequence ID" value="KRX24140.1"/>
    <property type="molecule type" value="Genomic_DNA"/>
</dbReference>
<name>A0A0V0SBP8_9BILA</name>
<gene>
    <name evidence="1" type="ORF">T07_8333</name>
</gene>
<organism evidence="1 2">
    <name type="scientific">Trichinella nelsoni</name>
    <dbReference type="NCBI Taxonomy" id="6336"/>
    <lineage>
        <taxon>Eukaryota</taxon>
        <taxon>Metazoa</taxon>
        <taxon>Ecdysozoa</taxon>
        <taxon>Nematoda</taxon>
        <taxon>Enoplea</taxon>
        <taxon>Dorylaimia</taxon>
        <taxon>Trichinellida</taxon>
        <taxon>Trichinellidae</taxon>
        <taxon>Trichinella</taxon>
    </lineage>
</organism>
<protein>
    <submittedName>
        <fullName evidence="1">Uncharacterized protein</fullName>
    </submittedName>
</protein>
<proteinExistence type="predicted"/>
<sequence>MNVVNEVRNNKGKCKIDHELQITFCHSAPMLTFRFKSGDASLYPLMLSVTFSLLLQRETMNRSLQTIEYILQLNLDIDEVLLQLTFGANFK</sequence>